<evidence type="ECO:0000256" key="8">
    <source>
        <dbReference type="SAM" id="MobiDB-lite"/>
    </source>
</evidence>
<feature type="region of interest" description="Disordered" evidence="8">
    <location>
        <begin position="280"/>
        <end position="340"/>
    </location>
</feature>
<dbReference type="FunCoup" id="A0A1Z5SP35">
    <property type="interactions" value="1614"/>
</dbReference>
<comment type="subcellular location">
    <subcellularLocation>
        <location evidence="1">Nucleus</location>
        <location evidence="1">Nucleolus</location>
    </subcellularLocation>
</comment>
<dbReference type="OrthoDB" id="287393at2759"/>
<evidence type="ECO:0000313" key="10">
    <source>
        <dbReference type="Proteomes" id="UP000194280"/>
    </source>
</evidence>
<dbReference type="CDD" id="cd12263">
    <property type="entry name" value="RRM_ABT1_like"/>
    <property type="match status" value="1"/>
</dbReference>
<dbReference type="GO" id="GO:0005730">
    <property type="term" value="C:nucleolus"/>
    <property type="evidence" value="ECO:0007669"/>
    <property type="project" value="UniProtKB-SubCell"/>
</dbReference>
<feature type="coiled-coil region" evidence="7">
    <location>
        <begin position="245"/>
        <end position="272"/>
    </location>
</feature>
<gene>
    <name evidence="9" type="ORF">BTJ68_14969</name>
</gene>
<evidence type="ECO:0000313" key="9">
    <source>
        <dbReference type="EMBL" id="OTA22583.1"/>
    </source>
</evidence>
<evidence type="ECO:0000256" key="3">
    <source>
        <dbReference type="ARBA" id="ARBA00022884"/>
    </source>
</evidence>
<dbReference type="GO" id="GO:0000480">
    <property type="term" value="P:endonucleolytic cleavage in 5'-ETS of tricistronic rRNA transcript (SSU-rRNA, 5.8S rRNA, LSU-rRNA)"/>
    <property type="evidence" value="ECO:0007669"/>
    <property type="project" value="TreeGrafter"/>
</dbReference>
<accession>A0A1Z5SP35</accession>
<dbReference type="Proteomes" id="UP000194280">
    <property type="component" value="Unassembled WGS sequence"/>
</dbReference>
<dbReference type="VEuPathDB" id="FungiDB:BTJ68_14969"/>
<dbReference type="InterPro" id="IPR012677">
    <property type="entry name" value="Nucleotide-bd_a/b_plait_sf"/>
</dbReference>
<protein>
    <recommendedName>
        <fullName evidence="6">18S rRNA factor 2</fullName>
    </recommendedName>
</protein>
<dbReference type="GO" id="GO:0003723">
    <property type="term" value="F:RNA binding"/>
    <property type="evidence" value="ECO:0007669"/>
    <property type="project" value="UniProtKB-KW"/>
</dbReference>
<organism evidence="9 10">
    <name type="scientific">Hortaea werneckii EXF-2000</name>
    <dbReference type="NCBI Taxonomy" id="1157616"/>
    <lineage>
        <taxon>Eukaryota</taxon>
        <taxon>Fungi</taxon>
        <taxon>Dikarya</taxon>
        <taxon>Ascomycota</taxon>
        <taxon>Pezizomycotina</taxon>
        <taxon>Dothideomycetes</taxon>
        <taxon>Dothideomycetidae</taxon>
        <taxon>Mycosphaerellales</taxon>
        <taxon>Teratosphaeriaceae</taxon>
        <taxon>Hortaea</taxon>
    </lineage>
</organism>
<dbReference type="EMBL" id="MUNK01000358">
    <property type="protein sequence ID" value="OTA22583.1"/>
    <property type="molecule type" value="Genomic_DNA"/>
</dbReference>
<dbReference type="PANTHER" id="PTHR12311">
    <property type="entry name" value="ACTIVATOR OF BASAL TRANSCRIPTION 1"/>
    <property type="match status" value="1"/>
</dbReference>
<dbReference type="SUPFAM" id="SSF54928">
    <property type="entry name" value="RNA-binding domain, RBD"/>
    <property type="match status" value="1"/>
</dbReference>
<dbReference type="GO" id="GO:0000447">
    <property type="term" value="P:endonucleolytic cleavage in ITS1 to separate SSU-rRNA from 5.8S rRNA and LSU-rRNA from tricistronic rRNA transcript (SSU-rRNA, 5.8S rRNA, LSU-rRNA)"/>
    <property type="evidence" value="ECO:0007669"/>
    <property type="project" value="TreeGrafter"/>
</dbReference>
<dbReference type="GO" id="GO:0034462">
    <property type="term" value="P:small-subunit processome assembly"/>
    <property type="evidence" value="ECO:0007669"/>
    <property type="project" value="TreeGrafter"/>
</dbReference>
<evidence type="ECO:0000256" key="4">
    <source>
        <dbReference type="ARBA" id="ARBA00023242"/>
    </source>
</evidence>
<dbReference type="AlphaFoldDB" id="A0A1Z5SP35"/>
<dbReference type="PANTHER" id="PTHR12311:SF7">
    <property type="entry name" value="ACTIVATOR OF BASAL TRANSCRIPTION 1"/>
    <property type="match status" value="1"/>
</dbReference>
<proteinExistence type="inferred from homology"/>
<keyword evidence="3" id="KW-0694">RNA-binding</keyword>
<dbReference type="InterPro" id="IPR034353">
    <property type="entry name" value="ABT1/ESF2_RRM"/>
</dbReference>
<evidence type="ECO:0000256" key="1">
    <source>
        <dbReference type="ARBA" id="ARBA00004604"/>
    </source>
</evidence>
<dbReference type="InParanoid" id="A0A1Z5SP35"/>
<name>A0A1Z5SP35_HORWE</name>
<comment type="similarity">
    <text evidence="2">Belongs to the ESF2/ABP1 family.</text>
</comment>
<dbReference type="STRING" id="1157616.A0A1Z5SP35"/>
<evidence type="ECO:0000256" key="6">
    <source>
        <dbReference type="ARBA" id="ARBA00032634"/>
    </source>
</evidence>
<feature type="region of interest" description="Disordered" evidence="8">
    <location>
        <begin position="1"/>
        <end position="129"/>
    </location>
</feature>
<dbReference type="InterPro" id="IPR039119">
    <property type="entry name" value="ABT1/Esf2"/>
</dbReference>
<feature type="compositionally biased region" description="Acidic residues" evidence="8">
    <location>
        <begin position="10"/>
        <end position="19"/>
    </location>
</feature>
<dbReference type="InterPro" id="IPR035979">
    <property type="entry name" value="RBD_domain_sf"/>
</dbReference>
<keyword evidence="4" id="KW-0539">Nucleus</keyword>
<feature type="compositionally biased region" description="Basic and acidic residues" evidence="8">
    <location>
        <begin position="42"/>
        <end position="57"/>
    </location>
</feature>
<evidence type="ECO:0000256" key="2">
    <source>
        <dbReference type="ARBA" id="ARBA00005819"/>
    </source>
</evidence>
<evidence type="ECO:0000256" key="5">
    <source>
        <dbReference type="ARBA" id="ARBA00025024"/>
    </source>
</evidence>
<comment type="caution">
    <text evidence="9">The sequence shown here is derived from an EMBL/GenBank/DDBJ whole genome shotgun (WGS) entry which is preliminary data.</text>
</comment>
<keyword evidence="7" id="KW-0175">Coiled coil</keyword>
<sequence>MSTRKRNEFLDADESEDDQGGYNSDEFEEGRGAIGGRANKRQRTEDVDSDDASFHSLDDEEEQQREGEEQKGQKKTPSAGADRFQLGSDFDDDDHEQNAPQAEEDEEQSTTPKPPKLKTPKSVAASEKAARKTGVVYISRVPPFMKPQTLRHYLAPHALKGLGRIFLTPEDHEQHVQRVKRGGNKKKSFTDGWVEFASKTEAKLAAETLNGNIIGGKKGNFYHDDLWNMKYLKGFKWSHLTEQIANENAERAARLREEVRRTRQENKAFVEDVERGKMLEGMESKKKAKRKAAGELDSAAGVGQEKKARDFKQRKVQGKEDRKGKAEQSAELKSVLGKIF</sequence>
<feature type="compositionally biased region" description="Basic and acidic residues" evidence="8">
    <location>
        <begin position="304"/>
        <end position="330"/>
    </location>
</feature>
<evidence type="ECO:0000256" key="7">
    <source>
        <dbReference type="SAM" id="Coils"/>
    </source>
</evidence>
<comment type="function">
    <text evidence="5">Involved in the small subunit (SSU) processome assembly and function, and in the 18S rRNA synthesis. Required for the early cleavages at sites A0, A1 and A2.</text>
</comment>
<dbReference type="GO" id="GO:0000472">
    <property type="term" value="P:endonucleolytic cleavage to generate mature 5'-end of SSU-rRNA from (SSU-rRNA, 5.8S rRNA, LSU-rRNA)"/>
    <property type="evidence" value="ECO:0007669"/>
    <property type="project" value="TreeGrafter"/>
</dbReference>
<dbReference type="Gene3D" id="3.30.70.330">
    <property type="match status" value="1"/>
</dbReference>
<keyword evidence="10" id="KW-1185">Reference proteome</keyword>
<reference evidence="9 10" key="1">
    <citation type="submission" date="2017-01" db="EMBL/GenBank/DDBJ databases">
        <title>The recent genome duplication of the halophilic yeast Hortaea werneckii: insights from long-read sequencing.</title>
        <authorList>
            <person name="Sinha S."/>
            <person name="Flibotte S."/>
            <person name="Neira M."/>
            <person name="Lenassi M."/>
            <person name="Gostincar C."/>
            <person name="Stajich J.E."/>
            <person name="Nislow C.E."/>
        </authorList>
    </citation>
    <scope>NUCLEOTIDE SEQUENCE [LARGE SCALE GENOMIC DNA]</scope>
    <source>
        <strain evidence="9 10">EXF-2000</strain>
    </source>
</reference>